<proteinExistence type="inferred from homology"/>
<dbReference type="Pfam" id="PF01740">
    <property type="entry name" value="STAS"/>
    <property type="match status" value="1"/>
</dbReference>
<name>A0A3R7H8Z1_9ACTN</name>
<comment type="similarity">
    <text evidence="1 2">Belongs to the anti-sigma-factor antagonist family.</text>
</comment>
<dbReference type="EMBL" id="JNAD02000015">
    <property type="protein sequence ID" value="RKM91919.1"/>
    <property type="molecule type" value="Genomic_DNA"/>
</dbReference>
<dbReference type="PANTHER" id="PTHR33495:SF2">
    <property type="entry name" value="ANTI-SIGMA FACTOR ANTAGONIST TM_1081-RELATED"/>
    <property type="match status" value="1"/>
</dbReference>
<evidence type="ECO:0000259" key="3">
    <source>
        <dbReference type="PROSITE" id="PS50801"/>
    </source>
</evidence>
<evidence type="ECO:0000256" key="1">
    <source>
        <dbReference type="ARBA" id="ARBA00009013"/>
    </source>
</evidence>
<dbReference type="Proteomes" id="UP000028058">
    <property type="component" value="Unassembled WGS sequence"/>
</dbReference>
<dbReference type="PROSITE" id="PS50801">
    <property type="entry name" value="STAS"/>
    <property type="match status" value="1"/>
</dbReference>
<dbReference type="InterPro" id="IPR003658">
    <property type="entry name" value="Anti-sigma_ant"/>
</dbReference>
<dbReference type="InterPro" id="IPR036513">
    <property type="entry name" value="STAS_dom_sf"/>
</dbReference>
<keyword evidence="5" id="KW-1185">Reference proteome</keyword>
<sequence length="270" mass="28785">MPIPEPAQPTDTGNCAELGDHAETTWRPDGPHTTVTIDGSLDVYAAPALRTTLWALAEQTTGDLVLDMRNVDFLDSTCLGALVSAVKKLRPQPGRTLRIVPSCRVSKLLRITNLTKIIPIHEGLTDALRAADCTVVGGLLRPAEVVLLGWHEFTPTGPYISLHLPMREGAATVNAVRDRNHHVGPVLICHDHDLVQILLAPSATADALRSLPAVVAITENTTDCGPHQRPPTWVVPAHDQGEATHTDAAALRTLLTGPMPATGTTTEASP</sequence>
<accession>A0A3R7H8Z1</accession>
<dbReference type="SUPFAM" id="SSF52091">
    <property type="entry name" value="SpoIIaa-like"/>
    <property type="match status" value="1"/>
</dbReference>
<dbReference type="NCBIfam" id="TIGR00377">
    <property type="entry name" value="ant_ant_sig"/>
    <property type="match status" value="1"/>
</dbReference>
<dbReference type="RefSeq" id="WP_050363374.1">
    <property type="nucleotide sequence ID" value="NZ_CP134822.1"/>
</dbReference>
<dbReference type="InterPro" id="IPR002645">
    <property type="entry name" value="STAS_dom"/>
</dbReference>
<evidence type="ECO:0000313" key="4">
    <source>
        <dbReference type="EMBL" id="RKM91919.1"/>
    </source>
</evidence>
<dbReference type="AlphaFoldDB" id="A0A3R7H8Z1"/>
<evidence type="ECO:0000313" key="5">
    <source>
        <dbReference type="Proteomes" id="UP000028058"/>
    </source>
</evidence>
<dbReference type="PANTHER" id="PTHR33495">
    <property type="entry name" value="ANTI-SIGMA FACTOR ANTAGONIST TM_1081-RELATED-RELATED"/>
    <property type="match status" value="1"/>
</dbReference>
<dbReference type="OrthoDB" id="9793697at2"/>
<organism evidence="4 5">
    <name type="scientific">Streptomyces xinghaiensis</name>
    <dbReference type="NCBI Taxonomy" id="1038928"/>
    <lineage>
        <taxon>Bacteria</taxon>
        <taxon>Bacillati</taxon>
        <taxon>Actinomycetota</taxon>
        <taxon>Actinomycetes</taxon>
        <taxon>Kitasatosporales</taxon>
        <taxon>Streptomycetaceae</taxon>
        <taxon>Streptomyces</taxon>
    </lineage>
</organism>
<reference evidence="4 5" key="1">
    <citation type="journal article" date="2014" name="Genome Announc.">
        <title>Draft Genome Sequence of Streptomyces fradiae ATCC 19609, a Strain Highly Sensitive to Antibiotics.</title>
        <authorList>
            <person name="Bekker O.B."/>
            <person name="Klimina K.M."/>
            <person name="Vatlin A.A."/>
            <person name="Zakharevich N.V."/>
            <person name="Kasianov A.S."/>
            <person name="Danilenko V.N."/>
        </authorList>
    </citation>
    <scope>NUCLEOTIDE SEQUENCE [LARGE SCALE GENOMIC DNA]</scope>
    <source>
        <strain evidence="4 5">ATCC 19609</strain>
    </source>
</reference>
<evidence type="ECO:0000256" key="2">
    <source>
        <dbReference type="RuleBase" id="RU003749"/>
    </source>
</evidence>
<feature type="domain" description="STAS" evidence="3">
    <location>
        <begin position="35"/>
        <end position="131"/>
    </location>
</feature>
<dbReference type="GO" id="GO:0043856">
    <property type="term" value="F:anti-sigma factor antagonist activity"/>
    <property type="evidence" value="ECO:0007669"/>
    <property type="project" value="InterPro"/>
</dbReference>
<comment type="caution">
    <text evidence="4">The sequence shown here is derived from an EMBL/GenBank/DDBJ whole genome shotgun (WGS) entry which is preliminary data.</text>
</comment>
<gene>
    <name evidence="4" type="ORF">SFRA_026065</name>
</gene>
<dbReference type="CDD" id="cd07043">
    <property type="entry name" value="STAS_anti-anti-sigma_factors"/>
    <property type="match status" value="1"/>
</dbReference>
<dbReference type="Gene3D" id="3.30.750.24">
    <property type="entry name" value="STAS domain"/>
    <property type="match status" value="1"/>
</dbReference>
<protein>
    <recommendedName>
        <fullName evidence="2">Anti-sigma factor antagonist</fullName>
    </recommendedName>
</protein>